<dbReference type="InterPro" id="IPR027417">
    <property type="entry name" value="P-loop_NTPase"/>
</dbReference>
<dbReference type="Proteomes" id="UP001060112">
    <property type="component" value="Chromosome"/>
</dbReference>
<sequence length="186" mass="22233">MFMQLGPIRYQFTTKQRLELQNINHYIFPRFTQFIEFHSEEMTLNEIYHKLIHDQMRNQQIITDIKEVLKENRTPLLITKFKEHARFLYEQLKDIGDNVFLLVGGKGRKINQQLRDNLKNVDNHESVILVATAQYVGEGFNFPRLDTLFLTVPISVESNVEQYSGRLHRDFDEKKMLLFMIILIRM</sequence>
<dbReference type="SUPFAM" id="SSF52540">
    <property type="entry name" value="P-loop containing nucleoside triphosphate hydrolases"/>
    <property type="match status" value="1"/>
</dbReference>
<accession>A0ABY5I4D4</accession>
<keyword evidence="2" id="KW-1185">Reference proteome</keyword>
<dbReference type="CDD" id="cd18785">
    <property type="entry name" value="SF2_C"/>
    <property type="match status" value="1"/>
</dbReference>
<evidence type="ECO:0008006" key="3">
    <source>
        <dbReference type="Google" id="ProtNLM"/>
    </source>
</evidence>
<dbReference type="Gene3D" id="3.40.50.300">
    <property type="entry name" value="P-loop containing nucleotide triphosphate hydrolases"/>
    <property type="match status" value="1"/>
</dbReference>
<dbReference type="RefSeq" id="WP_290140234.1">
    <property type="nucleotide sequence ID" value="NZ_CP101620.1"/>
</dbReference>
<evidence type="ECO:0000313" key="2">
    <source>
        <dbReference type="Proteomes" id="UP001060112"/>
    </source>
</evidence>
<proteinExistence type="predicted"/>
<reference evidence="1" key="1">
    <citation type="submission" date="2022-07" db="EMBL/GenBank/DDBJ databases">
        <title>Faecal culturing of patients with breast cancer.</title>
        <authorList>
            <person name="Teng N.M.Y."/>
            <person name="Kiu R."/>
            <person name="Evans R."/>
            <person name="Baker D.J."/>
            <person name="Zenner C."/>
            <person name="Robinson S.D."/>
            <person name="Hall L.J."/>
        </authorList>
    </citation>
    <scope>NUCLEOTIDE SEQUENCE</scope>
    <source>
        <strain evidence="1">LH1062</strain>
    </source>
</reference>
<name>A0ABY5I4D4_9FIRM</name>
<evidence type="ECO:0000313" key="1">
    <source>
        <dbReference type="EMBL" id="UTY39254.1"/>
    </source>
</evidence>
<dbReference type="EMBL" id="CP101620">
    <property type="protein sequence ID" value="UTY39254.1"/>
    <property type="molecule type" value="Genomic_DNA"/>
</dbReference>
<protein>
    <recommendedName>
        <fullName evidence="3">Helicase C-terminal domain-containing protein</fullName>
    </recommendedName>
</protein>
<organism evidence="1 2">
    <name type="scientific">Allocoprobacillus halotolerans</name>
    <dbReference type="NCBI Taxonomy" id="2944914"/>
    <lineage>
        <taxon>Bacteria</taxon>
        <taxon>Bacillati</taxon>
        <taxon>Bacillota</taxon>
        <taxon>Erysipelotrichia</taxon>
        <taxon>Erysipelotrichales</taxon>
        <taxon>Erysipelotrichaceae</taxon>
        <taxon>Allocoprobacillus</taxon>
    </lineage>
</organism>
<gene>
    <name evidence="1" type="ORF">NMU03_17195</name>
</gene>